<dbReference type="EMBL" id="CM056743">
    <property type="protein sequence ID" value="KAJ8669004.1"/>
    <property type="molecule type" value="Genomic_DNA"/>
</dbReference>
<evidence type="ECO:0000313" key="1">
    <source>
        <dbReference type="EMBL" id="KAJ8669004.1"/>
    </source>
</evidence>
<accession>A0ACC2NF92</accession>
<keyword evidence="2" id="KW-1185">Reference proteome</keyword>
<organism evidence="1 2">
    <name type="scientific">Eretmocerus hayati</name>
    <dbReference type="NCBI Taxonomy" id="131215"/>
    <lineage>
        <taxon>Eukaryota</taxon>
        <taxon>Metazoa</taxon>
        <taxon>Ecdysozoa</taxon>
        <taxon>Arthropoda</taxon>
        <taxon>Hexapoda</taxon>
        <taxon>Insecta</taxon>
        <taxon>Pterygota</taxon>
        <taxon>Neoptera</taxon>
        <taxon>Endopterygota</taxon>
        <taxon>Hymenoptera</taxon>
        <taxon>Apocrita</taxon>
        <taxon>Proctotrupomorpha</taxon>
        <taxon>Chalcidoidea</taxon>
        <taxon>Aphelinidae</taxon>
        <taxon>Aphelininae</taxon>
        <taxon>Eretmocerus</taxon>
    </lineage>
</organism>
<protein>
    <submittedName>
        <fullName evidence="1">Uncharacterized protein</fullName>
    </submittedName>
</protein>
<proteinExistence type="predicted"/>
<comment type="caution">
    <text evidence="1">The sequence shown here is derived from an EMBL/GenBank/DDBJ whole genome shotgun (WGS) entry which is preliminary data.</text>
</comment>
<sequence>MKKIFSSRFVFYFVLCICSYIDPARCLTEAGTYDIEENAFPSLATLVKLHYSIPICSGTLITGGFVLTMATCLDKIPMDQARIILGGVGSENNQRYHVAWWKNCSGWSAENQRDFDANDPDIAVIRLASRVHFTENVGLAILPLEYDVPIFGEQISLVGWTKFLHLFLKRAATKKIQMPDVCAQYFKKNVITRTKVIEGKLFCTIPEPHLGAFDIGGPVYLNKNVLVGINYESTKKLATKNLHVNHLYYKDFLRYMLYYLDDSDNRIRRVAREQARPDHNYASCR</sequence>
<dbReference type="Proteomes" id="UP001239111">
    <property type="component" value="Chromosome 3"/>
</dbReference>
<evidence type="ECO:0000313" key="2">
    <source>
        <dbReference type="Proteomes" id="UP001239111"/>
    </source>
</evidence>
<gene>
    <name evidence="1" type="ORF">QAD02_000263</name>
</gene>
<reference evidence="1" key="1">
    <citation type="submission" date="2023-04" db="EMBL/GenBank/DDBJ databases">
        <title>A chromosome-level genome assembly of the parasitoid wasp Eretmocerus hayati.</title>
        <authorList>
            <person name="Zhong Y."/>
            <person name="Liu S."/>
            <person name="Liu Y."/>
        </authorList>
    </citation>
    <scope>NUCLEOTIDE SEQUENCE</scope>
    <source>
        <strain evidence="1">ZJU_SS_LIU_2023</strain>
    </source>
</reference>
<name>A0ACC2NF92_9HYME</name>